<dbReference type="STRING" id="1457250.GCA_000755225_03222"/>
<feature type="transmembrane region" description="Helical" evidence="1">
    <location>
        <begin position="124"/>
        <end position="141"/>
    </location>
</feature>
<keyword evidence="1" id="KW-1133">Transmembrane helix</keyword>
<evidence type="ECO:0000256" key="1">
    <source>
        <dbReference type="SAM" id="Phobius"/>
    </source>
</evidence>
<dbReference type="OrthoDB" id="313241at2157"/>
<accession>A0A4D6H909</accession>
<evidence type="ECO:0000313" key="3">
    <source>
        <dbReference type="Proteomes" id="UP000296706"/>
    </source>
</evidence>
<protein>
    <submittedName>
        <fullName evidence="2">Uncharacterized protein</fullName>
    </submittedName>
</protein>
<feature type="transmembrane region" description="Helical" evidence="1">
    <location>
        <begin position="94"/>
        <end position="112"/>
    </location>
</feature>
<dbReference type="Proteomes" id="UP000296706">
    <property type="component" value="Chromosome"/>
</dbReference>
<dbReference type="EMBL" id="CP031310">
    <property type="protein sequence ID" value="QCC50564.1"/>
    <property type="molecule type" value="Genomic_DNA"/>
</dbReference>
<dbReference type="KEGG" id="hsn:DV733_04590"/>
<sequence>MPDIHVYDHVRPTSADVPDGVYRVVGVSETVTLLRVGDADGRRVTTGEIHRIDRDALDGFETAENPDDGWAITATLAGLPNSIYWQLRTFVRTLAANPIPAAIASVLLVVGSLEAPGVTLPEPVSTGLVFVGALGLAYVGSGRL</sequence>
<dbReference type="AlphaFoldDB" id="A0A4D6H909"/>
<keyword evidence="1" id="KW-0812">Transmembrane</keyword>
<dbReference type="GeneID" id="39847116"/>
<keyword evidence="3" id="KW-1185">Reference proteome</keyword>
<name>A0A4D6H909_9EURY</name>
<proteinExistence type="predicted"/>
<keyword evidence="1" id="KW-0472">Membrane</keyword>
<organism evidence="2 3">
    <name type="scientific">Halapricum salinum</name>
    <dbReference type="NCBI Taxonomy" id="1457250"/>
    <lineage>
        <taxon>Archaea</taxon>
        <taxon>Methanobacteriati</taxon>
        <taxon>Methanobacteriota</taxon>
        <taxon>Stenosarchaea group</taxon>
        <taxon>Halobacteria</taxon>
        <taxon>Halobacteriales</taxon>
        <taxon>Haloarculaceae</taxon>
        <taxon>Halapricum</taxon>
    </lineage>
</organism>
<dbReference type="RefSeq" id="WP_136342280.1">
    <property type="nucleotide sequence ID" value="NZ_CP031310.1"/>
</dbReference>
<gene>
    <name evidence="2" type="ORF">DV733_04590</name>
</gene>
<evidence type="ECO:0000313" key="2">
    <source>
        <dbReference type="EMBL" id="QCC50564.1"/>
    </source>
</evidence>
<reference evidence="2 3" key="1">
    <citation type="journal article" date="2019" name="Nat. Commun.">
        <title>A new type of DNA phosphorothioation-based antiviral system in archaea.</title>
        <authorList>
            <person name="Xiong L."/>
            <person name="Liu S."/>
            <person name="Chen S."/>
            <person name="Xiao Y."/>
            <person name="Zhu B."/>
            <person name="Gao Y."/>
            <person name="Zhang Y."/>
            <person name="Chen B."/>
            <person name="Luo J."/>
            <person name="Deng Z."/>
            <person name="Chen X."/>
            <person name="Wang L."/>
            <person name="Chen S."/>
        </authorList>
    </citation>
    <scope>NUCLEOTIDE SEQUENCE [LARGE SCALE GENOMIC DNA]</scope>
    <source>
        <strain evidence="2 3">CBA1105</strain>
    </source>
</reference>